<dbReference type="GO" id="GO:0003677">
    <property type="term" value="F:DNA binding"/>
    <property type="evidence" value="ECO:0007669"/>
    <property type="project" value="InterPro"/>
</dbReference>
<feature type="domain" description="HTH cro/C1-type" evidence="1">
    <location>
        <begin position="29"/>
        <end position="84"/>
    </location>
</feature>
<dbReference type="Pfam" id="PF13560">
    <property type="entry name" value="HTH_31"/>
    <property type="match status" value="1"/>
</dbReference>
<dbReference type="HOGENOM" id="CLU_066192_30_2_6"/>
<protein>
    <submittedName>
        <fullName evidence="2">Helix-turn-helix domain protein</fullName>
    </submittedName>
</protein>
<dbReference type="eggNOG" id="COG1426">
    <property type="taxonomic scope" value="Bacteria"/>
</dbReference>
<accession>F6CWM5</accession>
<dbReference type="Gene3D" id="1.10.260.40">
    <property type="entry name" value="lambda repressor-like DNA-binding domains"/>
    <property type="match status" value="1"/>
</dbReference>
<dbReference type="KEGG" id="mpc:Mar181_1331"/>
<dbReference type="SUPFAM" id="SSF47413">
    <property type="entry name" value="lambda repressor-like DNA-binding domains"/>
    <property type="match status" value="1"/>
</dbReference>
<dbReference type="OrthoDB" id="9803379at2"/>
<evidence type="ECO:0000313" key="3">
    <source>
        <dbReference type="Proteomes" id="UP000009230"/>
    </source>
</evidence>
<dbReference type="EMBL" id="CP002771">
    <property type="protein sequence ID" value="AEF54375.1"/>
    <property type="molecule type" value="Genomic_DNA"/>
</dbReference>
<dbReference type="PROSITE" id="PS50943">
    <property type="entry name" value="HTH_CROC1"/>
    <property type="match status" value="1"/>
</dbReference>
<name>F6CWM5_MARPP</name>
<dbReference type="Proteomes" id="UP000009230">
    <property type="component" value="Chromosome"/>
</dbReference>
<dbReference type="CDD" id="cd00093">
    <property type="entry name" value="HTH_XRE"/>
    <property type="match status" value="1"/>
</dbReference>
<proteinExistence type="predicted"/>
<dbReference type="AlphaFoldDB" id="F6CWM5"/>
<reference evidence="2 3" key="1">
    <citation type="journal article" date="2012" name="Stand. Genomic Sci.">
        <title>Complete genome sequence of Marinomonas posidonica type strain (IVIA-Po-181(T)).</title>
        <authorList>
            <person name="Lucas-Elio P."/>
            <person name="Goodwin L."/>
            <person name="Woyke T."/>
            <person name="Pitluck S."/>
            <person name="Nolan M."/>
            <person name="Kyrpides N.C."/>
            <person name="Detter J.C."/>
            <person name="Copeland A."/>
            <person name="Lu M."/>
            <person name="Bruce D."/>
            <person name="Detter C."/>
            <person name="Tapia R."/>
            <person name="Han S."/>
            <person name="Land M.L."/>
            <person name="Ivanova N."/>
            <person name="Mikhailova N."/>
            <person name="Johnston A.W."/>
            <person name="Sanchez-Amat A."/>
        </authorList>
    </citation>
    <scope>NUCLEOTIDE SEQUENCE [LARGE SCALE GENOMIC DNA]</scope>
    <source>
        <strain evidence="3">CECT 7376 / NCIMB 14433 / IVIA-Po-181</strain>
    </source>
</reference>
<organism evidence="2 3">
    <name type="scientific">Marinomonas posidonica (strain CECT 7376 / NCIMB 14433 / IVIA-Po-181)</name>
    <dbReference type="NCBI Taxonomy" id="491952"/>
    <lineage>
        <taxon>Bacteria</taxon>
        <taxon>Pseudomonadati</taxon>
        <taxon>Pseudomonadota</taxon>
        <taxon>Gammaproteobacteria</taxon>
        <taxon>Oceanospirillales</taxon>
        <taxon>Oceanospirillaceae</taxon>
        <taxon>Marinomonas</taxon>
    </lineage>
</organism>
<dbReference type="STRING" id="491952.Mar181_1331"/>
<dbReference type="RefSeq" id="WP_013795850.1">
    <property type="nucleotide sequence ID" value="NC_015559.1"/>
</dbReference>
<dbReference type="InterPro" id="IPR001387">
    <property type="entry name" value="Cro/C1-type_HTH"/>
</dbReference>
<keyword evidence="3" id="KW-1185">Reference proteome</keyword>
<evidence type="ECO:0000259" key="1">
    <source>
        <dbReference type="PROSITE" id="PS50943"/>
    </source>
</evidence>
<dbReference type="InterPro" id="IPR010982">
    <property type="entry name" value="Lambda_DNA-bd_dom_sf"/>
</dbReference>
<evidence type="ECO:0000313" key="2">
    <source>
        <dbReference type="EMBL" id="AEF54375.1"/>
    </source>
</evidence>
<sequence>MPVLFCFCSLHVGWESLHSPEYARLVVWLKAEREARGLSMRDLAERLEVPHSFIGKTEQAERRLDVVEYLHYCEALGISPTKGLKIIKG</sequence>
<gene>
    <name evidence="2" type="ordered locus">Mar181_1331</name>
</gene>
<dbReference type="SMART" id="SM00530">
    <property type="entry name" value="HTH_XRE"/>
    <property type="match status" value="1"/>
</dbReference>